<accession>U2KND8</accession>
<dbReference type="RefSeq" id="WP_021584367.1">
    <property type="nucleotide sequence ID" value="NZ_AWET01000040.1"/>
</dbReference>
<sequence length="298" mass="33820">MSKVIITNFTDPLCPWCWGEEPYLRKIETHFPGQIEFRYVMGGLIEDLNKKKPTDETPESYYRKINISTARHLLETAQKHKMPIGTTDFQLYSETESSSYPTNIAFKAAEKVDAGKAELFLYNLRAAAMAEAKPAIKEDELIGIADATGIDLADFLEAMNDESTREAFQSDLQFTEKENIEVFPTFIIEYENKQMKLANFRDYKSLVAFIKTVSGGAVTPIPVTFSPELLFTLMEKHPKMAAEEVKEAFDFTSIDEMEQAIRPLLDRGELIKQSATYSYFVKLPSQGMFCDLTTGICK</sequence>
<proteinExistence type="predicted"/>
<dbReference type="Proteomes" id="UP000016600">
    <property type="component" value="Unassembled WGS sequence"/>
</dbReference>
<dbReference type="CDD" id="cd03025">
    <property type="entry name" value="DsbA_FrnE_like"/>
    <property type="match status" value="1"/>
</dbReference>
<comment type="caution">
    <text evidence="1">The sequence shown here is derived from an EMBL/GenBank/DDBJ whole genome shotgun (WGS) entry which is preliminary data.</text>
</comment>
<dbReference type="EMBL" id="AWET01000040">
    <property type="protein sequence ID" value="ERK00017.1"/>
    <property type="molecule type" value="Genomic_DNA"/>
</dbReference>
<keyword evidence="2" id="KW-1185">Reference proteome</keyword>
<dbReference type="PANTHER" id="PTHR13887:SF47">
    <property type="entry name" value="CLPXP ADAPTER PROTEIN SPXH"/>
    <property type="match status" value="1"/>
</dbReference>
<protein>
    <submittedName>
        <fullName evidence="1">DSBA-like thioredoxin domain protein</fullName>
    </submittedName>
</protein>
<dbReference type="Pfam" id="PF13743">
    <property type="entry name" value="Thioredoxin_5"/>
    <property type="match status" value="1"/>
</dbReference>
<evidence type="ECO:0000313" key="1">
    <source>
        <dbReference type="EMBL" id="ERK00017.1"/>
    </source>
</evidence>
<dbReference type="PATRIC" id="fig|1081904.3.peg.1773"/>
<dbReference type="SUPFAM" id="SSF52833">
    <property type="entry name" value="Thioredoxin-like"/>
    <property type="match status" value="1"/>
</dbReference>
<reference evidence="1 2" key="1">
    <citation type="submission" date="2013-08" db="EMBL/GenBank/DDBJ databases">
        <authorList>
            <person name="Durkin A.S."/>
            <person name="Haft D.R."/>
            <person name="McCorrison J."/>
            <person name="Torralba M."/>
            <person name="Gillis M."/>
            <person name="Haft D.H."/>
            <person name="Methe B."/>
            <person name="Sutton G."/>
            <person name="Nelson K.E."/>
        </authorList>
    </citation>
    <scope>NUCLEOTIDE SEQUENCE [LARGE SCALE GENOMIC DNA]</scope>
    <source>
        <strain evidence="1 2">F0068</strain>
    </source>
</reference>
<organism evidence="1 2">
    <name type="scientific">Hoylesella pleuritidis F0068</name>
    <dbReference type="NCBI Taxonomy" id="1081904"/>
    <lineage>
        <taxon>Bacteria</taxon>
        <taxon>Pseudomonadati</taxon>
        <taxon>Bacteroidota</taxon>
        <taxon>Bacteroidia</taxon>
        <taxon>Bacteroidales</taxon>
        <taxon>Prevotellaceae</taxon>
        <taxon>Hoylesella</taxon>
    </lineage>
</organism>
<dbReference type="Gene3D" id="3.40.30.10">
    <property type="entry name" value="Glutaredoxin"/>
    <property type="match status" value="1"/>
</dbReference>
<dbReference type="InterPro" id="IPR036249">
    <property type="entry name" value="Thioredoxin-like_sf"/>
</dbReference>
<evidence type="ECO:0000313" key="2">
    <source>
        <dbReference type="Proteomes" id="UP000016600"/>
    </source>
</evidence>
<dbReference type="PANTHER" id="PTHR13887">
    <property type="entry name" value="GLUTATHIONE S-TRANSFERASE KAPPA"/>
    <property type="match status" value="1"/>
</dbReference>
<dbReference type="AlphaFoldDB" id="U2KND8"/>
<name>U2KND8_9BACT</name>
<gene>
    <name evidence="1" type="ORF">HMPREF1218_1553</name>
</gene>